<evidence type="ECO:0000313" key="2">
    <source>
        <dbReference type="Proteomes" id="UP000315914"/>
    </source>
</evidence>
<keyword evidence="2" id="KW-1185">Reference proteome</keyword>
<sequence length="34" mass="3854">MIQVGSKEEIAFLLMLFGTHTQPVKRPKPKSRQG</sequence>
<dbReference type="EMBL" id="VITW01000006">
    <property type="protein sequence ID" value="TWB72565.1"/>
    <property type="molecule type" value="Genomic_DNA"/>
</dbReference>
<dbReference type="AlphaFoldDB" id="A0A560JN70"/>
<accession>A0A560JN70</accession>
<dbReference type="Proteomes" id="UP000315914">
    <property type="component" value="Unassembled WGS sequence"/>
</dbReference>
<evidence type="ECO:0000313" key="1">
    <source>
        <dbReference type="EMBL" id="TWB72565.1"/>
    </source>
</evidence>
<reference evidence="1 2" key="1">
    <citation type="submission" date="2019-06" db="EMBL/GenBank/DDBJ databases">
        <title>Genomic Encyclopedia of Type Strains, Phase IV (KMG-V): Genome sequencing to study the core and pangenomes of soil and plant-associated prokaryotes.</title>
        <authorList>
            <person name="Whitman W."/>
        </authorList>
    </citation>
    <scope>NUCLEOTIDE SEQUENCE [LARGE SCALE GENOMIC DNA]</scope>
    <source>
        <strain evidence="1 2">BR 10556</strain>
    </source>
</reference>
<protein>
    <submittedName>
        <fullName evidence="1">Uncharacterized protein</fullName>
    </submittedName>
</protein>
<name>A0A560JN70_9BRAD</name>
<organism evidence="1 2">
    <name type="scientific">Bradyrhizobium sacchari</name>
    <dbReference type="NCBI Taxonomy" id="1399419"/>
    <lineage>
        <taxon>Bacteria</taxon>
        <taxon>Pseudomonadati</taxon>
        <taxon>Pseudomonadota</taxon>
        <taxon>Alphaproteobacteria</taxon>
        <taxon>Hyphomicrobiales</taxon>
        <taxon>Nitrobacteraceae</taxon>
        <taxon>Bradyrhizobium</taxon>
    </lineage>
</organism>
<comment type="caution">
    <text evidence="1">The sequence shown here is derived from an EMBL/GenBank/DDBJ whole genome shotgun (WGS) entry which is preliminary data.</text>
</comment>
<gene>
    <name evidence="1" type="ORF">FBZ95_106280</name>
</gene>
<proteinExistence type="predicted"/>